<evidence type="ECO:0000313" key="8">
    <source>
        <dbReference type="EMBL" id="KAJ8709123.1"/>
    </source>
</evidence>
<keyword evidence="6" id="KW-0732">Signal</keyword>
<evidence type="ECO:0000256" key="3">
    <source>
        <dbReference type="ARBA" id="ARBA00022900"/>
    </source>
</evidence>
<comment type="similarity">
    <text evidence="1 4">Belongs to the serpin family.</text>
</comment>
<dbReference type="Proteomes" id="UP001231518">
    <property type="component" value="Chromosome 22"/>
</dbReference>
<feature type="compositionally biased region" description="Low complexity" evidence="5">
    <location>
        <begin position="394"/>
        <end position="408"/>
    </location>
</feature>
<feature type="region of interest" description="Disordered" evidence="5">
    <location>
        <begin position="389"/>
        <end position="538"/>
    </location>
</feature>
<evidence type="ECO:0000313" key="9">
    <source>
        <dbReference type="Proteomes" id="UP001231518"/>
    </source>
</evidence>
<feature type="compositionally biased region" description="Pro residues" evidence="5">
    <location>
        <begin position="426"/>
        <end position="463"/>
    </location>
</feature>
<feature type="compositionally biased region" description="Polar residues" evidence="5">
    <location>
        <begin position="409"/>
        <end position="420"/>
    </location>
</feature>
<keyword evidence="2" id="KW-0646">Protease inhibitor</keyword>
<feature type="compositionally biased region" description="Pro residues" evidence="5">
    <location>
        <begin position="526"/>
        <end position="538"/>
    </location>
</feature>
<proteinExistence type="inferred from homology"/>
<feature type="domain" description="Serpin" evidence="7">
    <location>
        <begin position="33"/>
        <end position="388"/>
    </location>
</feature>
<keyword evidence="9" id="KW-1185">Reference proteome</keyword>
<feature type="signal peptide" evidence="6">
    <location>
        <begin position="1"/>
        <end position="19"/>
    </location>
</feature>
<evidence type="ECO:0000256" key="5">
    <source>
        <dbReference type="SAM" id="MobiDB-lite"/>
    </source>
</evidence>
<accession>A0AAD7YBH3</accession>
<dbReference type="InterPro" id="IPR042178">
    <property type="entry name" value="Serpin_sf_1"/>
</dbReference>
<dbReference type="InterPro" id="IPR023796">
    <property type="entry name" value="Serpin_dom"/>
</dbReference>
<keyword evidence="3" id="KW-0722">Serine protease inhibitor</keyword>
<evidence type="ECO:0000256" key="4">
    <source>
        <dbReference type="RuleBase" id="RU000411"/>
    </source>
</evidence>
<dbReference type="GO" id="GO:0004867">
    <property type="term" value="F:serine-type endopeptidase inhibitor activity"/>
    <property type="evidence" value="ECO:0007669"/>
    <property type="project" value="UniProtKB-KW"/>
</dbReference>
<evidence type="ECO:0000256" key="1">
    <source>
        <dbReference type="ARBA" id="ARBA00009500"/>
    </source>
</evidence>
<dbReference type="PANTHER" id="PTHR11461:SF211">
    <property type="entry name" value="GH10112P-RELATED"/>
    <property type="match status" value="1"/>
</dbReference>
<dbReference type="InterPro" id="IPR023795">
    <property type="entry name" value="Serpin_CS"/>
</dbReference>
<dbReference type="Gene3D" id="2.30.39.10">
    <property type="entry name" value="Alpha-1-antitrypsin, domain 1"/>
    <property type="match status" value="1"/>
</dbReference>
<name>A0AAD7YBH3_MYTSE</name>
<protein>
    <recommendedName>
        <fullName evidence="7">Serpin domain-containing protein</fullName>
    </recommendedName>
</protein>
<dbReference type="InterPro" id="IPR000215">
    <property type="entry name" value="Serpin_fam"/>
</dbReference>
<dbReference type="EMBL" id="JARGEI010000024">
    <property type="protein sequence ID" value="KAJ8709123.1"/>
    <property type="molecule type" value="Genomic_DNA"/>
</dbReference>
<dbReference type="Pfam" id="PF00079">
    <property type="entry name" value="Serpin"/>
    <property type="match status" value="1"/>
</dbReference>
<gene>
    <name evidence="8" type="ORF">PYW07_008949</name>
</gene>
<reference evidence="8" key="1">
    <citation type="submission" date="2023-03" db="EMBL/GenBank/DDBJ databases">
        <title>Chromosome-level genomes of two armyworms, Mythimna separata and Mythimna loreyi, provide insights into the biosynthesis and reception of sex pheromones.</title>
        <authorList>
            <person name="Zhao H."/>
        </authorList>
    </citation>
    <scope>NUCLEOTIDE SEQUENCE</scope>
    <source>
        <strain evidence="8">BeijingLab</strain>
        <tissue evidence="8">Pupa</tissue>
    </source>
</reference>
<dbReference type="SMART" id="SM00093">
    <property type="entry name" value="SERPIN"/>
    <property type="match status" value="1"/>
</dbReference>
<dbReference type="GO" id="GO:0005615">
    <property type="term" value="C:extracellular space"/>
    <property type="evidence" value="ECO:0007669"/>
    <property type="project" value="InterPro"/>
</dbReference>
<dbReference type="SUPFAM" id="SSF56574">
    <property type="entry name" value="Serpins"/>
    <property type="match status" value="1"/>
</dbReference>
<dbReference type="InterPro" id="IPR036186">
    <property type="entry name" value="Serpin_sf"/>
</dbReference>
<dbReference type="PROSITE" id="PS00284">
    <property type="entry name" value="SERPIN"/>
    <property type="match status" value="1"/>
</dbReference>
<comment type="caution">
    <text evidence="8">The sequence shown here is derived from an EMBL/GenBank/DDBJ whole genome shotgun (WGS) entry which is preliminary data.</text>
</comment>
<evidence type="ECO:0000256" key="6">
    <source>
        <dbReference type="SAM" id="SignalP"/>
    </source>
</evidence>
<feature type="compositionally biased region" description="Low complexity" evidence="5">
    <location>
        <begin position="464"/>
        <end position="480"/>
    </location>
</feature>
<feature type="compositionally biased region" description="Pro residues" evidence="5">
    <location>
        <begin position="497"/>
        <end position="518"/>
    </location>
</feature>
<dbReference type="Gene3D" id="3.30.497.10">
    <property type="entry name" value="Antithrombin, subunit I, domain 2"/>
    <property type="match status" value="1"/>
</dbReference>
<dbReference type="PANTHER" id="PTHR11461">
    <property type="entry name" value="SERINE PROTEASE INHIBITOR, SERPIN"/>
    <property type="match status" value="1"/>
</dbReference>
<feature type="chain" id="PRO_5042044205" description="Serpin domain-containing protein" evidence="6">
    <location>
        <begin position="20"/>
        <end position="538"/>
    </location>
</feature>
<sequence length="538" mass="59807">MRLTIAAVLIFASFQNLDCANTTSNQRGRYFDIDLLQNVAEGKRGNVMVSPFSIQSTLAMLLEGAQGSTAAEIQTALRLPPNKGEYRQQLSELVRDLQVSTSVQNANGLFVSKKLPLNKHYEKVAKRLYFSEVNNVDFNNPGTSANVINGWVSNNTKGLITNIIDQGSITPETQLIVTNALYFKGIWQHEFEPKLTHASCFYRDSICTNVSMMILEAELNYAYVDNLRAHALELPYQGDRYSMILLVPQDRDAGVAVIRDLPYVGLLQISKQLRPSDVILTMPKFTVEYSEDIVTALKNMRITSLFSTAANLSGIFENPKVSGHVSSIIHKVYMQVDEKGTIAAAASAGQIVPLINNYVNVRVDRPFLFFIWDNLKKVVLFEGKIEEPTKFNDGKNNFSNNNNGNQNQGYENVKQQPTPAQYSPLQPSPPQYSPPQPSPPQYSPLQPSPPQYSPPQPSPPQPSPLQYSPLQPSPLQYSPLQPSPPQYSPLQPSPLQYSPPQPSPPQPSSPQYSPPQPSPQQYSPLQPSPPQYSPPRPI</sequence>
<evidence type="ECO:0000259" key="7">
    <source>
        <dbReference type="SMART" id="SM00093"/>
    </source>
</evidence>
<dbReference type="InterPro" id="IPR042185">
    <property type="entry name" value="Serpin_sf_2"/>
</dbReference>
<dbReference type="AlphaFoldDB" id="A0AAD7YBH3"/>
<organism evidence="8 9">
    <name type="scientific">Mythimna separata</name>
    <name type="common">Oriental armyworm</name>
    <name type="synonym">Pseudaletia separata</name>
    <dbReference type="NCBI Taxonomy" id="271217"/>
    <lineage>
        <taxon>Eukaryota</taxon>
        <taxon>Metazoa</taxon>
        <taxon>Ecdysozoa</taxon>
        <taxon>Arthropoda</taxon>
        <taxon>Hexapoda</taxon>
        <taxon>Insecta</taxon>
        <taxon>Pterygota</taxon>
        <taxon>Neoptera</taxon>
        <taxon>Endopterygota</taxon>
        <taxon>Lepidoptera</taxon>
        <taxon>Glossata</taxon>
        <taxon>Ditrysia</taxon>
        <taxon>Noctuoidea</taxon>
        <taxon>Noctuidae</taxon>
        <taxon>Noctuinae</taxon>
        <taxon>Hadenini</taxon>
        <taxon>Mythimna</taxon>
    </lineage>
</organism>
<evidence type="ECO:0000256" key="2">
    <source>
        <dbReference type="ARBA" id="ARBA00022690"/>
    </source>
</evidence>